<organism evidence="5 7">
    <name type="scientific">Acutalibacter muris</name>
    <dbReference type="NCBI Taxonomy" id="1796620"/>
    <lineage>
        <taxon>Bacteria</taxon>
        <taxon>Bacillati</taxon>
        <taxon>Bacillota</taxon>
        <taxon>Clostridia</taxon>
        <taxon>Eubacteriales</taxon>
        <taxon>Acutalibacteraceae</taxon>
        <taxon>Acutalibacter</taxon>
    </lineage>
</organism>
<dbReference type="Pfam" id="PF00486">
    <property type="entry name" value="Trans_reg_C"/>
    <property type="match status" value="1"/>
</dbReference>
<evidence type="ECO:0000313" key="6">
    <source>
        <dbReference type="Proteomes" id="UP000196710"/>
    </source>
</evidence>
<keyword evidence="1 2" id="KW-0238">DNA-binding</keyword>
<dbReference type="EMBL" id="CP021422">
    <property type="protein sequence ID" value="ASB41134.1"/>
    <property type="molecule type" value="Genomic_DNA"/>
</dbReference>
<name>A0A1Z2XRR3_9FIRM</name>
<protein>
    <submittedName>
        <fullName evidence="5">Winged helix-turn-helix transcriptional regulator</fullName>
    </submittedName>
</protein>
<dbReference type="GO" id="GO:0000160">
    <property type="term" value="P:phosphorelay signal transduction system"/>
    <property type="evidence" value="ECO:0007669"/>
    <property type="project" value="InterPro"/>
</dbReference>
<dbReference type="Proteomes" id="UP000196710">
    <property type="component" value="Chromosome"/>
</dbReference>
<dbReference type="AlphaFoldDB" id="A0A1Z2XRR3"/>
<dbReference type="Proteomes" id="UP000596035">
    <property type="component" value="Chromosome"/>
</dbReference>
<evidence type="ECO:0000313" key="7">
    <source>
        <dbReference type="Proteomes" id="UP000596035"/>
    </source>
</evidence>
<dbReference type="GO" id="GO:0003677">
    <property type="term" value="F:DNA binding"/>
    <property type="evidence" value="ECO:0007669"/>
    <property type="project" value="UniProtKB-UniRule"/>
</dbReference>
<reference evidence="5 7" key="3">
    <citation type="submission" date="2020-11" db="EMBL/GenBank/DDBJ databases">
        <title>Closed and high quality bacterial genomes of the OMM12 community.</title>
        <authorList>
            <person name="Marbouty M."/>
            <person name="Lamy-Besnier Q."/>
            <person name="Debarbieux L."/>
            <person name="Koszul R."/>
        </authorList>
    </citation>
    <scope>NUCLEOTIDE SEQUENCE [LARGE SCALE GENOMIC DNA]</scope>
    <source>
        <strain evidence="5 7">KB18</strain>
    </source>
</reference>
<evidence type="ECO:0000256" key="1">
    <source>
        <dbReference type="ARBA" id="ARBA00023125"/>
    </source>
</evidence>
<proteinExistence type="predicted"/>
<dbReference type="SUPFAM" id="SSF46894">
    <property type="entry name" value="C-terminal effector domain of the bipartite response regulators"/>
    <property type="match status" value="1"/>
</dbReference>
<dbReference type="InterPro" id="IPR016032">
    <property type="entry name" value="Sig_transdc_resp-reg_C-effctor"/>
</dbReference>
<feature type="DNA-binding region" description="OmpR/PhoB-type" evidence="2">
    <location>
        <begin position="11"/>
        <end position="74"/>
    </location>
</feature>
<dbReference type="EMBL" id="CP065321">
    <property type="protein sequence ID" value="QQR31955.1"/>
    <property type="molecule type" value="Genomic_DNA"/>
</dbReference>
<dbReference type="CDD" id="cd00383">
    <property type="entry name" value="trans_reg_C"/>
    <property type="match status" value="1"/>
</dbReference>
<evidence type="ECO:0000313" key="4">
    <source>
        <dbReference type="EMBL" id="ASB41134.1"/>
    </source>
</evidence>
<accession>A0A1Z2XRR3</accession>
<evidence type="ECO:0000259" key="3">
    <source>
        <dbReference type="PROSITE" id="PS51755"/>
    </source>
</evidence>
<dbReference type="Gene3D" id="1.10.10.10">
    <property type="entry name" value="Winged helix-like DNA-binding domain superfamily/Winged helix DNA-binding domain"/>
    <property type="match status" value="1"/>
</dbReference>
<dbReference type="KEGG" id="amur:ADH66_11000"/>
<evidence type="ECO:0000256" key="2">
    <source>
        <dbReference type="PROSITE-ProRule" id="PRU01091"/>
    </source>
</evidence>
<feature type="domain" description="OmpR/PhoB-type" evidence="3">
    <location>
        <begin position="11"/>
        <end position="74"/>
    </location>
</feature>
<dbReference type="GO" id="GO:0006355">
    <property type="term" value="P:regulation of DNA-templated transcription"/>
    <property type="evidence" value="ECO:0007669"/>
    <property type="project" value="InterPro"/>
</dbReference>
<sequence>MFPIPSLEVGSRLTEVQAEGLYFCLENRIVYVRETEIMLTVKEFDIFALLIMNPRRVLTYDMIIDLVWHEDLDY</sequence>
<dbReference type="PROSITE" id="PS51755">
    <property type="entry name" value="OMPR_PHOB"/>
    <property type="match status" value="1"/>
</dbReference>
<reference evidence="6" key="2">
    <citation type="submission" date="2017-05" db="EMBL/GenBank/DDBJ databases">
        <title>Improved OligoMM genomes.</title>
        <authorList>
            <person name="Garzetti D."/>
        </authorList>
    </citation>
    <scope>NUCLEOTIDE SEQUENCE [LARGE SCALE GENOMIC DNA]</scope>
    <source>
        <strain evidence="6">KB18</strain>
    </source>
</reference>
<reference evidence="4" key="1">
    <citation type="journal article" date="2017" name="Genome Announc.">
        <title>High-Quality Whole-Genome Sequences of the Oligo-Mouse-Microbiota Bacterial Community.</title>
        <authorList>
            <person name="Garzetti D."/>
            <person name="Brugiroux S."/>
            <person name="Bunk B."/>
            <person name="Pukall R."/>
            <person name="McCoy K.D."/>
            <person name="Macpherson A.J."/>
            <person name="Stecher B."/>
        </authorList>
    </citation>
    <scope>NUCLEOTIDE SEQUENCE</scope>
    <source>
        <strain evidence="4">KB18</strain>
    </source>
</reference>
<dbReference type="InterPro" id="IPR001867">
    <property type="entry name" value="OmpR/PhoB-type_DNA-bd"/>
</dbReference>
<evidence type="ECO:0000313" key="5">
    <source>
        <dbReference type="EMBL" id="QQR31955.1"/>
    </source>
</evidence>
<dbReference type="InterPro" id="IPR036388">
    <property type="entry name" value="WH-like_DNA-bd_sf"/>
</dbReference>
<keyword evidence="6" id="KW-1185">Reference proteome</keyword>
<gene>
    <name evidence="4" type="ORF">ADH66_11000</name>
    <name evidence="5" type="ORF">I5Q82_01310</name>
</gene>